<dbReference type="InterPro" id="IPR003593">
    <property type="entry name" value="AAA+_ATPase"/>
</dbReference>
<evidence type="ECO:0000256" key="9">
    <source>
        <dbReference type="SAM" id="MobiDB-lite"/>
    </source>
</evidence>
<dbReference type="InterPro" id="IPR036640">
    <property type="entry name" value="ABC1_TM_sf"/>
</dbReference>
<feature type="region of interest" description="Disordered" evidence="9">
    <location>
        <begin position="314"/>
        <end position="367"/>
    </location>
</feature>
<sequence>MAEHRQSLRFSTLSTIVIDFLGLVVSIATAFRIGLSGHEEPFILLSTCLRASNWCLISAEGFLLLATLNAAEVALPLAISTGVLLLDISREAIQLFLFAQYNALDFTAQWLSLCSQLGLAGLAFLVAISVQRRPRIFHNGIPVDDQNTVSCLNRYTFFWVWPLLDRAKREPQITFDDLPALGCVMRATTLQKRFLSLQFHRSSRLWSTLYKSHKMAFWRQWMLAIVQSIIAFLPFLCMFRALTILEQDQSVGIYSREAWVWALGIGLFRLAQQWLETRLTWLSASTLEIPIRSQISSIVFEKSLHLSDVKAKSVANEVHDEPPKSMEPGAEHNRESDTSEKDTDMAPHSRADINSQSNTEPQSSESTCQGSINLIAVDAPRVAEFSARSYILVGISMTLIISVVVLVRLIGGLSFVMGLLVPLLFTPLNTIASRRYAESQAELMKLRDEKLATIDEALRGIRHIKFAASESYWEAQIRRVRISELWQQRTVFKWIIVMRFFWISSPIFLSVFSLGTYSLLNGSLSSSTAFTALAIFGNIELAMSVLPFAYAQGADALVSSRRIDDVLDKKGRQDKRCPGSAVKFENAAVSWPLPESTQSARTFILKDLNIEFKNEKINLICGPSGSGKSLILSAIIGEAELLQGTISLPMISNDLPEKLTLESLMDGWIEEGQVAFVPQTPWIENASIRDNILAGLPYFESRYEATLEAAALLKDLETLEDGDMTEVGSQGINLSGGQRWRITFARAMYSRASILILDDILSAVDAHVGRHIFFNGLAGPLGDGRTRILATHHTALCLSGADFAISISKVGVVRRLLLPKKNSLYHDLDLDASGLEKSVNSPSEKPKPSPTSRLIHGSSTMPRAFIEDEFRARGRIQWSLYKVYIDASGGIVFWASAVSMIIISQVILLGRAWWVKTWTQGTTDSPLASEWKSPKEQHQEILFYVSIYVAISSAAAFMEAVKCAFVYLAALRASRELFERLSRIVLRSRLRWLDVTPVGRILNRFTADFALVDSRIPGDTHTLLSAVTSLAIIFLVGAVVSPYMLAVELLVLVLSMVLISKSLQGVEEIKRLEGTAKSPIFEHFRVTLLGIATIRSTGRISKYREIMHKHIDTQSQGSWASTLATQWMALRISGLGSLFTIPVTVVVAGGNVNAAAAGFILSFSMVFSKSMDEAVRRFANLQLNMNSTERIVDYLDVPHEDQEGEDVPCDWPNRGHILFRDLEARFAPELPDTLRKINAEILPGQRIGIVGRTGAGKSTMALALFRFLEAQNGSIQIDGIDISKVRLHDLRSRMSIVAQDPVVFSGSIRTNLDPVGRHTDSHLLDCLQKVHLIAPTNKEKIESTTSSPKYNLFEDLHSPVAEGGLNLSHGQRQLLSLARAILNQSRIMVMDEATSSIDAATDSLIQRAIREEFTNSTLLVIAHRLSTVADFDKILVVDHGVSLEFGHPAELLEKKGEFYKLVCESGEREKIQDMIYNI</sequence>
<dbReference type="PROSITE" id="PS00211">
    <property type="entry name" value="ABC_TRANSPORTER_1"/>
    <property type="match status" value="1"/>
</dbReference>
<evidence type="ECO:0000256" key="5">
    <source>
        <dbReference type="ARBA" id="ARBA00022741"/>
    </source>
</evidence>
<keyword evidence="3" id="KW-0813">Transport</keyword>
<dbReference type="SUPFAM" id="SSF90123">
    <property type="entry name" value="ABC transporter transmembrane region"/>
    <property type="match status" value="2"/>
</dbReference>
<dbReference type="Proteomes" id="UP001629113">
    <property type="component" value="Unassembled WGS sequence"/>
</dbReference>
<dbReference type="PANTHER" id="PTHR24223">
    <property type="entry name" value="ATP-BINDING CASSETTE SUB-FAMILY C"/>
    <property type="match status" value="1"/>
</dbReference>
<feature type="transmembrane region" description="Helical" evidence="10">
    <location>
        <begin position="12"/>
        <end position="31"/>
    </location>
</feature>
<comment type="similarity">
    <text evidence="2">Belongs to the ABC transporter superfamily. ABCC family. Conjugate transporter (TC 3.A.1.208) subfamily.</text>
</comment>
<keyword evidence="5" id="KW-0547">Nucleotide-binding</keyword>
<dbReference type="SUPFAM" id="SSF52540">
    <property type="entry name" value="P-loop containing nucleoside triphosphate hydrolases"/>
    <property type="match status" value="2"/>
</dbReference>
<feature type="transmembrane region" description="Helical" evidence="10">
    <location>
        <begin position="883"/>
        <end position="908"/>
    </location>
</feature>
<feature type="transmembrane region" description="Helical" evidence="10">
    <location>
        <begin position="941"/>
        <end position="970"/>
    </location>
</feature>
<dbReference type="CDD" id="cd18604">
    <property type="entry name" value="ABC_6TM_VMR1_D2_like"/>
    <property type="match status" value="1"/>
</dbReference>
<dbReference type="PANTHER" id="PTHR24223:SF456">
    <property type="entry name" value="MULTIDRUG RESISTANCE-ASSOCIATED PROTEIN LETHAL(2)03659"/>
    <property type="match status" value="1"/>
</dbReference>
<protein>
    <submittedName>
        <fullName evidence="13">ABC transporter</fullName>
    </submittedName>
</protein>
<dbReference type="InterPro" id="IPR050173">
    <property type="entry name" value="ABC_transporter_C-like"/>
</dbReference>
<dbReference type="CDD" id="cd18596">
    <property type="entry name" value="ABC_6TM_VMR1_D1_like"/>
    <property type="match status" value="1"/>
</dbReference>
<feature type="domain" description="ABC transporter" evidence="11">
    <location>
        <begin position="582"/>
        <end position="834"/>
    </location>
</feature>
<dbReference type="CDD" id="cd03244">
    <property type="entry name" value="ABCC_MRP_domain2"/>
    <property type="match status" value="1"/>
</dbReference>
<comment type="caution">
    <text evidence="13">The sequence shown here is derived from an EMBL/GenBank/DDBJ whole genome shotgun (WGS) entry which is preliminary data.</text>
</comment>
<feature type="transmembrane region" description="Helical" evidence="10">
    <location>
        <begin position="221"/>
        <end position="241"/>
    </location>
</feature>
<dbReference type="PROSITE" id="PS50929">
    <property type="entry name" value="ABC_TM1F"/>
    <property type="match status" value="2"/>
</dbReference>
<evidence type="ECO:0000256" key="7">
    <source>
        <dbReference type="ARBA" id="ARBA00022989"/>
    </source>
</evidence>
<keyword evidence="4 10" id="KW-0812">Transmembrane</keyword>
<dbReference type="InterPro" id="IPR017871">
    <property type="entry name" value="ABC_transporter-like_CS"/>
</dbReference>
<organism evidence="13 14">
    <name type="scientific">Phlyctema vagabunda</name>
    <dbReference type="NCBI Taxonomy" id="108571"/>
    <lineage>
        <taxon>Eukaryota</taxon>
        <taxon>Fungi</taxon>
        <taxon>Dikarya</taxon>
        <taxon>Ascomycota</taxon>
        <taxon>Pezizomycotina</taxon>
        <taxon>Leotiomycetes</taxon>
        <taxon>Helotiales</taxon>
        <taxon>Dermateaceae</taxon>
        <taxon>Phlyctema</taxon>
    </lineage>
</organism>
<evidence type="ECO:0000256" key="8">
    <source>
        <dbReference type="ARBA" id="ARBA00023136"/>
    </source>
</evidence>
<accession>A0ABR4P9V0</accession>
<dbReference type="Gene3D" id="3.40.50.300">
    <property type="entry name" value="P-loop containing nucleotide triphosphate hydrolases"/>
    <property type="match status" value="2"/>
</dbReference>
<dbReference type="EMBL" id="JBFCZG010000007">
    <property type="protein sequence ID" value="KAL3420094.1"/>
    <property type="molecule type" value="Genomic_DNA"/>
</dbReference>
<dbReference type="Gene3D" id="1.20.1560.10">
    <property type="entry name" value="ABC transporter type 1, transmembrane domain"/>
    <property type="match status" value="2"/>
</dbReference>
<dbReference type="SMART" id="SM00382">
    <property type="entry name" value="AAA"/>
    <property type="match status" value="2"/>
</dbReference>
<feature type="transmembrane region" description="Helical" evidence="10">
    <location>
        <begin position="1138"/>
        <end position="1167"/>
    </location>
</feature>
<feature type="transmembrane region" description="Helical" evidence="10">
    <location>
        <begin position="253"/>
        <end position="271"/>
    </location>
</feature>
<reference evidence="13 14" key="1">
    <citation type="submission" date="2024-06" db="EMBL/GenBank/DDBJ databases">
        <title>Complete genome of Phlyctema vagabunda strain 19-DSS-EL-015.</title>
        <authorList>
            <person name="Fiorenzani C."/>
        </authorList>
    </citation>
    <scope>NUCLEOTIDE SEQUENCE [LARGE SCALE GENOMIC DNA]</scope>
    <source>
        <strain evidence="13 14">19-DSS-EL-015</strain>
    </source>
</reference>
<dbReference type="PROSITE" id="PS50893">
    <property type="entry name" value="ABC_TRANSPORTER_2"/>
    <property type="match status" value="2"/>
</dbReference>
<feature type="domain" description="ABC transmembrane type-1" evidence="12">
    <location>
        <begin position="897"/>
        <end position="1183"/>
    </location>
</feature>
<comment type="subcellular location">
    <subcellularLocation>
        <location evidence="1">Membrane</location>
        <topology evidence="1">Multi-pass membrane protein</topology>
    </subcellularLocation>
</comment>
<feature type="domain" description="ABC transmembrane type-1" evidence="12">
    <location>
        <begin position="372"/>
        <end position="555"/>
    </location>
</feature>
<evidence type="ECO:0000256" key="1">
    <source>
        <dbReference type="ARBA" id="ARBA00004141"/>
    </source>
</evidence>
<feature type="transmembrane region" description="Helical" evidence="10">
    <location>
        <begin position="110"/>
        <end position="130"/>
    </location>
</feature>
<evidence type="ECO:0000313" key="13">
    <source>
        <dbReference type="EMBL" id="KAL3420094.1"/>
    </source>
</evidence>
<dbReference type="InterPro" id="IPR003439">
    <property type="entry name" value="ABC_transporter-like_ATP-bd"/>
</dbReference>
<name>A0ABR4P9V0_9HELO</name>
<evidence type="ECO:0000256" key="3">
    <source>
        <dbReference type="ARBA" id="ARBA00022448"/>
    </source>
</evidence>
<dbReference type="Pfam" id="PF00005">
    <property type="entry name" value="ABC_tran"/>
    <property type="match status" value="2"/>
</dbReference>
<feature type="transmembrane region" description="Helical" evidence="10">
    <location>
        <begin position="390"/>
        <end position="410"/>
    </location>
</feature>
<feature type="transmembrane region" description="Helical" evidence="10">
    <location>
        <begin position="416"/>
        <end position="437"/>
    </location>
</feature>
<evidence type="ECO:0000256" key="10">
    <source>
        <dbReference type="SAM" id="Phobius"/>
    </source>
</evidence>
<feature type="region of interest" description="Disordered" evidence="9">
    <location>
        <begin position="836"/>
        <end position="857"/>
    </location>
</feature>
<evidence type="ECO:0000256" key="4">
    <source>
        <dbReference type="ARBA" id="ARBA00022692"/>
    </source>
</evidence>
<feature type="compositionally biased region" description="Basic and acidic residues" evidence="9">
    <location>
        <begin position="314"/>
        <end position="351"/>
    </location>
</feature>
<feature type="transmembrane region" description="Helical" evidence="10">
    <location>
        <begin position="491"/>
        <end position="517"/>
    </location>
</feature>
<evidence type="ECO:0000259" key="11">
    <source>
        <dbReference type="PROSITE" id="PS50893"/>
    </source>
</evidence>
<dbReference type="InterPro" id="IPR027417">
    <property type="entry name" value="P-loop_NTPase"/>
</dbReference>
<evidence type="ECO:0000259" key="12">
    <source>
        <dbReference type="PROSITE" id="PS50929"/>
    </source>
</evidence>
<dbReference type="CDD" id="cd03250">
    <property type="entry name" value="ABCC_MRP_domain1"/>
    <property type="match status" value="1"/>
</dbReference>
<keyword evidence="7 10" id="KW-1133">Transmembrane helix</keyword>
<dbReference type="InterPro" id="IPR011527">
    <property type="entry name" value="ABC1_TM_dom"/>
</dbReference>
<gene>
    <name evidence="13" type="ORF">PVAG01_08593</name>
</gene>
<keyword evidence="6" id="KW-0067">ATP-binding</keyword>
<dbReference type="Pfam" id="PF00664">
    <property type="entry name" value="ABC_membrane"/>
    <property type="match status" value="2"/>
</dbReference>
<keyword evidence="14" id="KW-1185">Reference proteome</keyword>
<evidence type="ECO:0000313" key="14">
    <source>
        <dbReference type="Proteomes" id="UP001629113"/>
    </source>
</evidence>
<evidence type="ECO:0000256" key="2">
    <source>
        <dbReference type="ARBA" id="ARBA00009726"/>
    </source>
</evidence>
<proteinExistence type="inferred from homology"/>
<keyword evidence="8 10" id="KW-0472">Membrane</keyword>
<feature type="compositionally biased region" description="Polar residues" evidence="9">
    <location>
        <begin position="352"/>
        <end position="367"/>
    </location>
</feature>
<feature type="domain" description="ABC transporter" evidence="11">
    <location>
        <begin position="1217"/>
        <end position="1464"/>
    </location>
</feature>
<evidence type="ECO:0000256" key="6">
    <source>
        <dbReference type="ARBA" id="ARBA00022840"/>
    </source>
</evidence>